<dbReference type="PRINTS" id="PR00056">
    <property type="entry name" value="HSFDOMAIN"/>
</dbReference>
<sequence length="500" mass="54428">MASEPAPTTSTAVSDDASTAADKTSTQDLWEKTLLTPFVSKLRAIVDDPTTDHIISWREDGLSFQVHLPTEFAQTILPRYFRHNNLISFARQLNQYSFRKLDRDHLIFGNRYFVRDKPELLAKVVRRRPSKTLVQREASALSGATPALELGHYGLGNDASSSGALSGDGIGGDDGDIPSAEVELLQRDKKVLIKGLVESRRQQVELERRLHFSEQRIHQLETSVDQLTKFLYQSFQLLLQQRGVQVEPRKRKRLTHVDASNASPLSSLVYKGDSIHAVDVESVPSTQTLAVRHNTSDSMEMIRHLLGQLQMASLTSPANASGTGAATERARVRRATPSTPTPPPPSEGGEVSASSDHEKNRATVRRSDTGGRSARRGPSVLLLDDELDGSNHTTAESLLPPPPPPSRVTAPHTDTAAAGDAPSDDHRIGLSPSPSSPMMEPTASPSDDFNLEDYLNLDELLDADHGDALQLPSGADADFIAEEVRKMLGQEAEASDPGEG</sequence>
<keyword evidence="3" id="KW-0597">Phosphoprotein</keyword>
<dbReference type="Pfam" id="PF00447">
    <property type="entry name" value="HSF_DNA-bind"/>
    <property type="match status" value="1"/>
</dbReference>
<evidence type="ECO:0000256" key="7">
    <source>
        <dbReference type="ARBA" id="ARBA00023242"/>
    </source>
</evidence>
<evidence type="ECO:0000256" key="2">
    <source>
        <dbReference type="ARBA" id="ARBA00011233"/>
    </source>
</evidence>
<dbReference type="InterPro" id="IPR036390">
    <property type="entry name" value="WH_DNA-bd_sf"/>
</dbReference>
<feature type="compositionally biased region" description="Basic and acidic residues" evidence="10">
    <location>
        <begin position="355"/>
        <end position="369"/>
    </location>
</feature>
<dbReference type="Gene3D" id="1.10.10.10">
    <property type="entry name" value="Winged helix-like DNA-binding domain superfamily/Winged helix DNA-binding domain"/>
    <property type="match status" value="1"/>
</dbReference>
<dbReference type="EMBL" id="JANCYW010000015">
    <property type="protein sequence ID" value="KAK4537920.1"/>
    <property type="molecule type" value="Genomic_DNA"/>
</dbReference>
<comment type="similarity">
    <text evidence="8">Belongs to the HSF family.</text>
</comment>
<dbReference type="GO" id="GO:0003700">
    <property type="term" value="F:DNA-binding transcription factor activity"/>
    <property type="evidence" value="ECO:0007669"/>
    <property type="project" value="InterPro"/>
</dbReference>
<dbReference type="PANTHER" id="PTHR10015">
    <property type="entry name" value="HEAT SHOCK TRANSCRIPTION FACTOR"/>
    <property type="match status" value="1"/>
</dbReference>
<evidence type="ECO:0000256" key="10">
    <source>
        <dbReference type="SAM" id="MobiDB-lite"/>
    </source>
</evidence>
<organism evidence="12 13">
    <name type="scientific">Cyanidium caldarium</name>
    <name type="common">Red alga</name>
    <dbReference type="NCBI Taxonomy" id="2771"/>
    <lineage>
        <taxon>Eukaryota</taxon>
        <taxon>Rhodophyta</taxon>
        <taxon>Bangiophyceae</taxon>
        <taxon>Cyanidiales</taxon>
        <taxon>Cyanidiaceae</taxon>
        <taxon>Cyanidium</taxon>
    </lineage>
</organism>
<feature type="region of interest" description="Disordered" evidence="10">
    <location>
        <begin position="1"/>
        <end position="20"/>
    </location>
</feature>
<feature type="compositionally biased region" description="Low complexity" evidence="10">
    <location>
        <begin position="8"/>
        <end position="20"/>
    </location>
</feature>
<evidence type="ECO:0000313" key="13">
    <source>
        <dbReference type="Proteomes" id="UP001301350"/>
    </source>
</evidence>
<accession>A0AAV9J011</accession>
<feature type="coiled-coil region" evidence="9">
    <location>
        <begin position="196"/>
        <end position="223"/>
    </location>
</feature>
<evidence type="ECO:0000256" key="8">
    <source>
        <dbReference type="RuleBase" id="RU004020"/>
    </source>
</evidence>
<keyword evidence="13" id="KW-1185">Reference proteome</keyword>
<feature type="region of interest" description="Disordered" evidence="10">
    <location>
        <begin position="315"/>
        <end position="449"/>
    </location>
</feature>
<dbReference type="InterPro" id="IPR000232">
    <property type="entry name" value="HSF_DNA-bd"/>
</dbReference>
<feature type="compositionally biased region" description="Low complexity" evidence="10">
    <location>
        <begin position="431"/>
        <end position="448"/>
    </location>
</feature>
<gene>
    <name evidence="12" type="ORF">CDCA_CDCA15G3945</name>
</gene>
<comment type="subunit">
    <text evidence="2">Homotrimer.</text>
</comment>
<evidence type="ECO:0000256" key="9">
    <source>
        <dbReference type="SAM" id="Coils"/>
    </source>
</evidence>
<proteinExistence type="inferred from homology"/>
<dbReference type="PANTHER" id="PTHR10015:SF427">
    <property type="entry name" value="HEAT SHOCK FACTOR PROTEIN"/>
    <property type="match status" value="1"/>
</dbReference>
<name>A0AAV9J011_CYACA</name>
<evidence type="ECO:0000256" key="6">
    <source>
        <dbReference type="ARBA" id="ARBA00023163"/>
    </source>
</evidence>
<dbReference type="AlphaFoldDB" id="A0AAV9J011"/>
<evidence type="ECO:0000256" key="1">
    <source>
        <dbReference type="ARBA" id="ARBA00004123"/>
    </source>
</evidence>
<keyword evidence="9" id="KW-0175">Coiled coil</keyword>
<protein>
    <recommendedName>
        <fullName evidence="11">HSF-type DNA-binding domain-containing protein</fullName>
    </recommendedName>
</protein>
<feature type="domain" description="HSF-type DNA-binding" evidence="11">
    <location>
        <begin position="34"/>
        <end position="127"/>
    </location>
</feature>
<keyword evidence="4" id="KW-0805">Transcription regulation</keyword>
<dbReference type="InterPro" id="IPR036388">
    <property type="entry name" value="WH-like_DNA-bd_sf"/>
</dbReference>
<comment type="caution">
    <text evidence="12">The sequence shown here is derived from an EMBL/GenBank/DDBJ whole genome shotgun (WGS) entry which is preliminary data.</text>
</comment>
<evidence type="ECO:0000259" key="11">
    <source>
        <dbReference type="SMART" id="SM00415"/>
    </source>
</evidence>
<keyword evidence="6" id="KW-0804">Transcription</keyword>
<keyword evidence="5" id="KW-0238">DNA-binding</keyword>
<dbReference type="GO" id="GO:0043565">
    <property type="term" value="F:sequence-specific DNA binding"/>
    <property type="evidence" value="ECO:0007669"/>
    <property type="project" value="InterPro"/>
</dbReference>
<reference evidence="12 13" key="1">
    <citation type="submission" date="2022-07" db="EMBL/GenBank/DDBJ databases">
        <title>Genome-wide signatures of adaptation to extreme environments.</title>
        <authorList>
            <person name="Cho C.H."/>
            <person name="Yoon H.S."/>
        </authorList>
    </citation>
    <scope>NUCLEOTIDE SEQUENCE [LARGE SCALE GENOMIC DNA]</scope>
    <source>
        <strain evidence="12 13">DBV 063 E5</strain>
    </source>
</reference>
<evidence type="ECO:0000256" key="5">
    <source>
        <dbReference type="ARBA" id="ARBA00023125"/>
    </source>
</evidence>
<comment type="subcellular location">
    <subcellularLocation>
        <location evidence="1">Nucleus</location>
    </subcellularLocation>
</comment>
<dbReference type="FunFam" id="1.10.10.10:FF:000037">
    <property type="entry name" value="Heat stress transcription factor B-4"/>
    <property type="match status" value="1"/>
</dbReference>
<evidence type="ECO:0000256" key="3">
    <source>
        <dbReference type="ARBA" id="ARBA00022553"/>
    </source>
</evidence>
<evidence type="ECO:0000256" key="4">
    <source>
        <dbReference type="ARBA" id="ARBA00023015"/>
    </source>
</evidence>
<evidence type="ECO:0000313" key="12">
    <source>
        <dbReference type="EMBL" id="KAK4537920.1"/>
    </source>
</evidence>
<dbReference type="GO" id="GO:0005634">
    <property type="term" value="C:nucleus"/>
    <property type="evidence" value="ECO:0007669"/>
    <property type="project" value="UniProtKB-SubCell"/>
</dbReference>
<dbReference type="Proteomes" id="UP001301350">
    <property type="component" value="Unassembled WGS sequence"/>
</dbReference>
<dbReference type="SUPFAM" id="SSF46785">
    <property type="entry name" value="Winged helix' DNA-binding domain"/>
    <property type="match status" value="1"/>
</dbReference>
<keyword evidence="7" id="KW-0539">Nucleus</keyword>
<dbReference type="SMART" id="SM00415">
    <property type="entry name" value="HSF"/>
    <property type="match status" value="1"/>
</dbReference>